<evidence type="ECO:0000313" key="1">
    <source>
        <dbReference type="EMBL" id="WDD97552.1"/>
    </source>
</evidence>
<reference evidence="1 2" key="1">
    <citation type="journal article" date="2015" name="Genome Announc.">
        <title>Draft Genome Sequences of Marine Isolates of Thalassomonas viridans and Thalassomonas actiniarum.</title>
        <authorList>
            <person name="Olonade I."/>
            <person name="van Zyl L.J."/>
            <person name="Trindade M."/>
        </authorList>
    </citation>
    <scope>NUCLEOTIDE SEQUENCE [LARGE SCALE GENOMIC DNA]</scope>
    <source>
        <strain evidence="1 2">A5K-106</strain>
    </source>
</reference>
<reference evidence="1 2" key="2">
    <citation type="journal article" date="2022" name="Mar. Drugs">
        <title>Bioassay-Guided Fractionation Leads to the Detection of Cholic Acid Generated by the Rare Thalassomonas sp.</title>
        <authorList>
            <person name="Pheiffer F."/>
            <person name="Schneider Y.K."/>
            <person name="Hansen E.H."/>
            <person name="Andersen J.H."/>
            <person name="Isaksson J."/>
            <person name="Busche T."/>
            <person name="R C."/>
            <person name="Kalinowski J."/>
            <person name="Zyl L.V."/>
            <person name="Trindade M."/>
        </authorList>
    </citation>
    <scope>NUCLEOTIDE SEQUENCE [LARGE SCALE GENOMIC DNA]</scope>
    <source>
        <strain evidence="1 2">A5K-106</strain>
    </source>
</reference>
<dbReference type="RefSeq" id="WP_044835136.1">
    <property type="nucleotide sequence ID" value="NZ_CP059735.1"/>
</dbReference>
<keyword evidence="2" id="KW-1185">Reference proteome</keyword>
<evidence type="ECO:0000313" key="2">
    <source>
        <dbReference type="Proteomes" id="UP000032568"/>
    </source>
</evidence>
<dbReference type="Proteomes" id="UP000032568">
    <property type="component" value="Chromosome"/>
</dbReference>
<protein>
    <recommendedName>
        <fullName evidence="3">Solute-binding protein family 3/N-terminal domain-containing protein</fullName>
    </recommendedName>
</protein>
<evidence type="ECO:0008006" key="3">
    <source>
        <dbReference type="Google" id="ProtNLM"/>
    </source>
</evidence>
<proteinExistence type="predicted"/>
<dbReference type="Gene3D" id="3.40.190.10">
    <property type="entry name" value="Periplasmic binding protein-like II"/>
    <property type="match status" value="2"/>
</dbReference>
<accession>A0AAF0C1L0</accession>
<gene>
    <name evidence="1" type="ORF">SG35_019840</name>
</gene>
<sequence>MSAKNLQFFVLLFIVLVHYGAGGFRVLAAGNKQVINMYIAHQKAPYVTDLSRGKGLYFDLVKQLNGKSESYRFELIYMPRKRLNRNLHEGSLDGIILGVIPLWFKDKEQTKYLWSEAIFEDYDDVVSSLDLSFEYQTPESMIGNIFVGVTGYYYVGLDELVYQQKIKRFDVENEHRLLEMIILKRANIGIIGHATLMSILADNKSWADKLYFSKNTFSNKFYRRILVPKYYPELFQKLNPLILSVIKSEQWHQVQQSYY</sequence>
<organism evidence="1 2">
    <name type="scientific">Thalassomonas actiniarum</name>
    <dbReference type="NCBI Taxonomy" id="485447"/>
    <lineage>
        <taxon>Bacteria</taxon>
        <taxon>Pseudomonadati</taxon>
        <taxon>Pseudomonadota</taxon>
        <taxon>Gammaproteobacteria</taxon>
        <taxon>Alteromonadales</taxon>
        <taxon>Colwelliaceae</taxon>
        <taxon>Thalassomonas</taxon>
    </lineage>
</organism>
<dbReference type="EMBL" id="CP059735">
    <property type="protein sequence ID" value="WDD97552.1"/>
    <property type="molecule type" value="Genomic_DNA"/>
</dbReference>
<dbReference type="SUPFAM" id="SSF53850">
    <property type="entry name" value="Periplasmic binding protein-like II"/>
    <property type="match status" value="1"/>
</dbReference>
<dbReference type="AlphaFoldDB" id="A0AAF0C1L0"/>
<dbReference type="KEGG" id="tact:SG35_019840"/>
<name>A0AAF0C1L0_9GAMM</name>